<name>A0ABT6ZF07_9MICO</name>
<feature type="transmembrane region" description="Helical" evidence="6">
    <location>
        <begin position="239"/>
        <end position="255"/>
    </location>
</feature>
<gene>
    <name evidence="8" type="ORF">QNI14_08505</name>
</gene>
<feature type="transmembrane region" description="Helical" evidence="6">
    <location>
        <begin position="286"/>
        <end position="307"/>
    </location>
</feature>
<dbReference type="InterPro" id="IPR051533">
    <property type="entry name" value="WaaL-like"/>
</dbReference>
<feature type="domain" description="O-antigen ligase-related" evidence="7">
    <location>
        <begin position="243"/>
        <end position="379"/>
    </location>
</feature>
<feature type="transmembrane region" description="Helical" evidence="6">
    <location>
        <begin position="261"/>
        <end position="279"/>
    </location>
</feature>
<comment type="caution">
    <text evidence="8">The sequence shown here is derived from an EMBL/GenBank/DDBJ whole genome shotgun (WGS) entry which is preliminary data.</text>
</comment>
<feature type="region of interest" description="Disordered" evidence="5">
    <location>
        <begin position="438"/>
        <end position="457"/>
    </location>
</feature>
<feature type="transmembrane region" description="Helical" evidence="6">
    <location>
        <begin position="133"/>
        <end position="151"/>
    </location>
</feature>
<feature type="transmembrane region" description="Helical" evidence="6">
    <location>
        <begin position="396"/>
        <end position="415"/>
    </location>
</feature>
<protein>
    <submittedName>
        <fullName evidence="8">O-antigen ligase family protein</fullName>
    </submittedName>
</protein>
<keyword evidence="2 6" id="KW-0812">Transmembrane</keyword>
<sequence length="457" mass="48104">MSKLVSAVVAVVAVAGIATAILVGGVTASAGIGALVVLFGLAIFLLAIPVHVLPSLAFVILLVLPDRMLGTSVLAAAPPEVLIMLVWAVRKLFDVGAKNRSMTHGSSRTVVTAVLALTAWIAILYLLNPSPTSIIWSVAFIAVLLIPLLIPDRAAEVATLRRVWPWASAAVALYACVQSAIQFNPIYEPLYELLDYPPVQHWAVYRAEASLGHPLTAGLFFAMSFAFCIGEWMSSGRRIFAVLAVVNGLGVIATVSRGPYIAAGVAVAAVLTVAVVNGRRFSRARVALILAFFAVFAVVALQSDAFIERSTSTDGTGSISSRSDLWTVTVDTANAYGWFGSGAGTSEASSLPFNFKGIPIENSYFQLLISIGIPGVILFGFLIVAIYRSLFKSRDLAVTGALTALLVAIAGYAAIDGARTSLVLLGFVLWMAAYRRGPDSSESTPDLTQTAGAVRSV</sequence>
<dbReference type="Proteomes" id="UP001321481">
    <property type="component" value="Unassembled WGS sequence"/>
</dbReference>
<keyword evidence="3 6" id="KW-1133">Transmembrane helix</keyword>
<dbReference type="InterPro" id="IPR007016">
    <property type="entry name" value="O-antigen_ligase-rel_domated"/>
</dbReference>
<keyword evidence="4 6" id="KW-0472">Membrane</keyword>
<accession>A0ABT6ZF07</accession>
<evidence type="ECO:0000313" key="8">
    <source>
        <dbReference type="EMBL" id="MDJ1114493.1"/>
    </source>
</evidence>
<evidence type="ECO:0000256" key="2">
    <source>
        <dbReference type="ARBA" id="ARBA00022692"/>
    </source>
</evidence>
<keyword evidence="9" id="KW-1185">Reference proteome</keyword>
<evidence type="ECO:0000256" key="5">
    <source>
        <dbReference type="SAM" id="MobiDB-lite"/>
    </source>
</evidence>
<dbReference type="EMBL" id="JASJND010000005">
    <property type="protein sequence ID" value="MDJ1114493.1"/>
    <property type="molecule type" value="Genomic_DNA"/>
</dbReference>
<evidence type="ECO:0000256" key="3">
    <source>
        <dbReference type="ARBA" id="ARBA00022989"/>
    </source>
</evidence>
<feature type="transmembrane region" description="Helical" evidence="6">
    <location>
        <begin position="364"/>
        <end position="384"/>
    </location>
</feature>
<feature type="transmembrane region" description="Helical" evidence="6">
    <location>
        <begin position="6"/>
        <end position="28"/>
    </location>
</feature>
<dbReference type="PANTHER" id="PTHR37422:SF13">
    <property type="entry name" value="LIPOPOLYSACCHARIDE BIOSYNTHESIS PROTEIN PA4999-RELATED"/>
    <property type="match status" value="1"/>
</dbReference>
<feature type="transmembrane region" description="Helical" evidence="6">
    <location>
        <begin position="69"/>
        <end position="89"/>
    </location>
</feature>
<feature type="transmembrane region" description="Helical" evidence="6">
    <location>
        <begin position="163"/>
        <end position="183"/>
    </location>
</feature>
<dbReference type="Pfam" id="PF04932">
    <property type="entry name" value="Wzy_C"/>
    <property type="match status" value="1"/>
</dbReference>
<feature type="transmembrane region" description="Helical" evidence="6">
    <location>
        <begin position="203"/>
        <end position="227"/>
    </location>
</feature>
<reference evidence="8 9" key="1">
    <citation type="submission" date="2023-05" db="EMBL/GenBank/DDBJ databases">
        <title>Microbacterium dauci sp.nov., Isolated from Carrot Rhizosphere Soil.</title>
        <authorList>
            <person name="Xiao Z."/>
            <person name="Zheng J."/>
        </authorList>
    </citation>
    <scope>NUCLEOTIDE SEQUENCE [LARGE SCALE GENOMIC DNA]</scope>
    <source>
        <strain evidence="8 9">LX3-4</strain>
    </source>
</reference>
<proteinExistence type="predicted"/>
<dbReference type="PANTHER" id="PTHR37422">
    <property type="entry name" value="TEICHURONIC ACID BIOSYNTHESIS PROTEIN TUAE"/>
    <property type="match status" value="1"/>
</dbReference>
<keyword evidence="8" id="KW-0436">Ligase</keyword>
<evidence type="ECO:0000256" key="1">
    <source>
        <dbReference type="ARBA" id="ARBA00004141"/>
    </source>
</evidence>
<feature type="transmembrane region" description="Helical" evidence="6">
    <location>
        <begin position="35"/>
        <end position="63"/>
    </location>
</feature>
<evidence type="ECO:0000256" key="4">
    <source>
        <dbReference type="ARBA" id="ARBA00023136"/>
    </source>
</evidence>
<comment type="subcellular location">
    <subcellularLocation>
        <location evidence="1">Membrane</location>
        <topology evidence="1">Multi-pass membrane protein</topology>
    </subcellularLocation>
</comment>
<dbReference type="RefSeq" id="WP_283716113.1">
    <property type="nucleotide sequence ID" value="NZ_JASJND010000005.1"/>
</dbReference>
<feature type="transmembrane region" description="Helical" evidence="6">
    <location>
        <begin position="110"/>
        <end position="127"/>
    </location>
</feature>
<evidence type="ECO:0000259" key="7">
    <source>
        <dbReference type="Pfam" id="PF04932"/>
    </source>
</evidence>
<feature type="compositionally biased region" description="Polar residues" evidence="5">
    <location>
        <begin position="440"/>
        <end position="451"/>
    </location>
</feature>
<evidence type="ECO:0000313" key="9">
    <source>
        <dbReference type="Proteomes" id="UP001321481"/>
    </source>
</evidence>
<dbReference type="GO" id="GO:0016874">
    <property type="term" value="F:ligase activity"/>
    <property type="evidence" value="ECO:0007669"/>
    <property type="project" value="UniProtKB-KW"/>
</dbReference>
<organism evidence="8 9">
    <name type="scientific">Microbacterium dauci</name>
    <dbReference type="NCBI Taxonomy" id="3048008"/>
    <lineage>
        <taxon>Bacteria</taxon>
        <taxon>Bacillati</taxon>
        <taxon>Actinomycetota</taxon>
        <taxon>Actinomycetes</taxon>
        <taxon>Micrococcales</taxon>
        <taxon>Microbacteriaceae</taxon>
        <taxon>Microbacterium</taxon>
    </lineage>
</organism>
<evidence type="ECO:0000256" key="6">
    <source>
        <dbReference type="SAM" id="Phobius"/>
    </source>
</evidence>